<evidence type="ECO:0000313" key="2">
    <source>
        <dbReference type="EMBL" id="MBB6170838.1"/>
    </source>
</evidence>
<dbReference type="EMBL" id="JACHDS010000001">
    <property type="protein sequence ID" value="MBB6170838.1"/>
    <property type="molecule type" value="Genomic_DNA"/>
</dbReference>
<dbReference type="Proteomes" id="UP000546642">
    <property type="component" value="Unassembled WGS sequence"/>
</dbReference>
<keyword evidence="3" id="KW-1185">Reference proteome</keyword>
<organism evidence="2 3">
    <name type="scientific">Nocardiopsis mwathae</name>
    <dbReference type="NCBI Taxonomy" id="1472723"/>
    <lineage>
        <taxon>Bacteria</taxon>
        <taxon>Bacillati</taxon>
        <taxon>Actinomycetota</taxon>
        <taxon>Actinomycetes</taxon>
        <taxon>Streptosporangiales</taxon>
        <taxon>Nocardiopsidaceae</taxon>
        <taxon>Nocardiopsis</taxon>
    </lineage>
</organism>
<name>A0A7X0D428_9ACTN</name>
<evidence type="ECO:0000313" key="3">
    <source>
        <dbReference type="Proteomes" id="UP000546642"/>
    </source>
</evidence>
<evidence type="ECO:0000256" key="1">
    <source>
        <dbReference type="SAM" id="MobiDB-lite"/>
    </source>
</evidence>
<sequence>MSPSGQPCQLVVCRGCCCGTKKKRPGVDHKGQLRRLSGIEDHEGRSVPVRVSKCLGICFKANVVVVQPSTQGRAGGGRPVWLGEFTEDRLIEDLDDWIFDGGPGIAPLPESLEPHVTSKNAKKPKKAELKKKAKAAERAAEPVGKPGKPDKKSAGKPAKKDKKPKAKKPKAKKPKAKKSKDDRPRGRKKPTDE</sequence>
<feature type="compositionally biased region" description="Basic and acidic residues" evidence="1">
    <location>
        <begin position="179"/>
        <end position="193"/>
    </location>
</feature>
<comment type="caution">
    <text evidence="2">The sequence shown here is derived from an EMBL/GenBank/DDBJ whole genome shotgun (WGS) entry which is preliminary data.</text>
</comment>
<reference evidence="2 3" key="1">
    <citation type="submission" date="2020-08" db="EMBL/GenBank/DDBJ databases">
        <title>Sequencing the genomes of 1000 actinobacteria strains.</title>
        <authorList>
            <person name="Klenk H.-P."/>
        </authorList>
    </citation>
    <scope>NUCLEOTIDE SEQUENCE [LARGE SCALE GENOMIC DNA]</scope>
    <source>
        <strain evidence="2 3">DSM 46659</strain>
    </source>
</reference>
<dbReference type="InterPro" id="IPR036249">
    <property type="entry name" value="Thioredoxin-like_sf"/>
</dbReference>
<feature type="compositionally biased region" description="Basic residues" evidence="1">
    <location>
        <begin position="120"/>
        <end position="133"/>
    </location>
</feature>
<dbReference type="SUPFAM" id="SSF52833">
    <property type="entry name" value="Thioredoxin-like"/>
    <property type="match status" value="1"/>
</dbReference>
<gene>
    <name evidence="2" type="ORF">HNR23_000898</name>
</gene>
<dbReference type="AlphaFoldDB" id="A0A7X0D428"/>
<evidence type="ECO:0008006" key="4">
    <source>
        <dbReference type="Google" id="ProtNLM"/>
    </source>
</evidence>
<proteinExistence type="predicted"/>
<feature type="compositionally biased region" description="Basic residues" evidence="1">
    <location>
        <begin position="157"/>
        <end position="178"/>
    </location>
</feature>
<feature type="region of interest" description="Disordered" evidence="1">
    <location>
        <begin position="105"/>
        <end position="193"/>
    </location>
</feature>
<accession>A0A7X0D428</accession>
<protein>
    <recommendedName>
        <fullName evidence="4">(2Fe-2S) ferredoxin domain-containing protein</fullName>
    </recommendedName>
</protein>